<dbReference type="SUPFAM" id="SSF56399">
    <property type="entry name" value="ADP-ribosylation"/>
    <property type="match status" value="1"/>
</dbReference>
<dbReference type="EMBL" id="MN739833">
    <property type="protein sequence ID" value="QHT73886.1"/>
    <property type="molecule type" value="Genomic_DNA"/>
</dbReference>
<name>A0A6C0H0V7_9ZZZZ</name>
<proteinExistence type="predicted"/>
<dbReference type="AlphaFoldDB" id="A0A6C0H0V7"/>
<sequence>MLLEIDNKLIDIKDDNILYNLYYNLAKIPDKKILKNKKIKNVNIFISNLKDEISRLNNFIPLYDIYSKNIYLINPNEIYDKITKNYNRPLNKELYDYLSSIKTDDKNLQEKLNKNLKFMDNFNLKILEETYVKAFYYNSNDIGRNFTLCLKPSFLPFININPYYNRDELINMALNLKLIKEDNTFYDKEKLDKLCNIVSSQDIDSNTLLNHYLFIQENNLKYYIKYYSFMGSYQMNSYIRNSSIKDIFIENNIKNFYEIISKSPKFNNDYYLYRLIYDDNFLKDLKINDEFTDISFMSTSRNPFYNPKTNAFGQILMKIKIPKNTEGIGLCIENYSLFTEEQEIILNPCKLKLISKDDNIIYYHTDKKAQRSIKKKYEFEYISPIKLDIDKISKNYEKEILIPTIDLFNTKLIGSTIEEKLESFTNIIPLINTSKRFYIDINNNKYLLNVNKMSDKRIYEKYFFLQKQNYDNNDIIEELYITYQNEKTCEIQLIIEIKDVISVNYLQKFIGCSKEFDDNILLELISGFSKMFNIYDVIIHPNFKPFSTIINVKASDFKRVIDNETDYHEIQKLSNDIILYNDDLMNYIINNKDRFTNININLNYKRYLLENLKNIKINDVFTEINYEIYSIIKNTNLDNLNQLIIYFFKNYFYLLDKVIYYINVYFDKKLVINKLYYIFKTEKYLYEKGKINYMINNDINLLNNYINKFEHYNIITKKIR</sequence>
<accession>A0A6C0H0V7</accession>
<evidence type="ECO:0008006" key="2">
    <source>
        <dbReference type="Google" id="ProtNLM"/>
    </source>
</evidence>
<reference evidence="1" key="1">
    <citation type="journal article" date="2020" name="Nature">
        <title>Giant virus diversity and host interactions through global metagenomics.</title>
        <authorList>
            <person name="Schulz F."/>
            <person name="Roux S."/>
            <person name="Paez-Espino D."/>
            <person name="Jungbluth S."/>
            <person name="Walsh D.A."/>
            <person name="Denef V.J."/>
            <person name="McMahon K.D."/>
            <person name="Konstantinidis K.T."/>
            <person name="Eloe-Fadrosh E.A."/>
            <person name="Kyrpides N.C."/>
            <person name="Woyke T."/>
        </authorList>
    </citation>
    <scope>NUCLEOTIDE SEQUENCE</scope>
    <source>
        <strain evidence="1">GVMAG-M-3300023179-4</strain>
    </source>
</reference>
<evidence type="ECO:0000313" key="1">
    <source>
        <dbReference type="EMBL" id="QHT73886.1"/>
    </source>
</evidence>
<dbReference type="PROSITE" id="PS51996">
    <property type="entry name" value="TR_MART"/>
    <property type="match status" value="1"/>
</dbReference>
<dbReference type="Gene3D" id="3.90.176.10">
    <property type="entry name" value="Toxin ADP-ribosyltransferase, Chain A, domain 1"/>
    <property type="match status" value="1"/>
</dbReference>
<protein>
    <recommendedName>
        <fullName evidence="2">ADP ribosyltransferase domain-containing protein</fullName>
    </recommendedName>
</protein>
<organism evidence="1">
    <name type="scientific">viral metagenome</name>
    <dbReference type="NCBI Taxonomy" id="1070528"/>
    <lineage>
        <taxon>unclassified sequences</taxon>
        <taxon>metagenomes</taxon>
        <taxon>organismal metagenomes</taxon>
    </lineage>
</organism>